<dbReference type="GO" id="GO:0005829">
    <property type="term" value="C:cytosol"/>
    <property type="evidence" value="ECO:0007669"/>
    <property type="project" value="TreeGrafter"/>
</dbReference>
<feature type="compositionally biased region" description="Basic and acidic residues" evidence="2">
    <location>
        <begin position="164"/>
        <end position="191"/>
    </location>
</feature>
<proteinExistence type="predicted"/>
<dbReference type="PROSITE" id="PS51197">
    <property type="entry name" value="HTH_RRF2_2"/>
    <property type="match status" value="1"/>
</dbReference>
<dbReference type="NCBIfam" id="TIGR00738">
    <property type="entry name" value="rrf2_super"/>
    <property type="match status" value="1"/>
</dbReference>
<evidence type="ECO:0000313" key="3">
    <source>
        <dbReference type="EMBL" id="SFZ86743.1"/>
    </source>
</evidence>
<feature type="region of interest" description="Disordered" evidence="2">
    <location>
        <begin position="145"/>
        <end position="191"/>
    </location>
</feature>
<dbReference type="GO" id="GO:0003677">
    <property type="term" value="F:DNA binding"/>
    <property type="evidence" value="ECO:0007669"/>
    <property type="project" value="UniProtKB-KW"/>
</dbReference>
<evidence type="ECO:0000256" key="1">
    <source>
        <dbReference type="ARBA" id="ARBA00023125"/>
    </source>
</evidence>
<dbReference type="GO" id="GO:0003700">
    <property type="term" value="F:DNA-binding transcription factor activity"/>
    <property type="evidence" value="ECO:0007669"/>
    <property type="project" value="TreeGrafter"/>
</dbReference>
<sequence>MISQKAKYAMRALVALSKAPADQPLLISDISRDQSIPKKFLEQILLDLKRAGIVMSRRGRLGGYVLLRSAEQVTFGEVLRLVDGPIAPLPCLSKIAYRRCTDCAAEADCEIRHVFARVTAATRAVLDSTTLADAVRSIAAADTGLPESAGASPAVEIAGPETPRPPRSEPQTRAEPVARAEPETRPDKMPA</sequence>
<name>A0A1K2I3D5_9HYPH</name>
<dbReference type="InterPro" id="IPR000944">
    <property type="entry name" value="Tscrpt_reg_Rrf2"/>
</dbReference>
<dbReference type="EMBL" id="FPKU01000004">
    <property type="protein sequence ID" value="SFZ86743.1"/>
    <property type="molecule type" value="Genomic_DNA"/>
</dbReference>
<dbReference type="SUPFAM" id="SSF46785">
    <property type="entry name" value="Winged helix' DNA-binding domain"/>
    <property type="match status" value="1"/>
</dbReference>
<evidence type="ECO:0000313" key="4">
    <source>
        <dbReference type="Proteomes" id="UP000183447"/>
    </source>
</evidence>
<dbReference type="Pfam" id="PF02082">
    <property type="entry name" value="Rrf2"/>
    <property type="match status" value="1"/>
</dbReference>
<reference evidence="3 4" key="1">
    <citation type="submission" date="2016-11" db="EMBL/GenBank/DDBJ databases">
        <authorList>
            <person name="Jaros S."/>
            <person name="Januszkiewicz K."/>
            <person name="Wedrychowicz H."/>
        </authorList>
    </citation>
    <scope>NUCLEOTIDE SEQUENCE [LARGE SCALE GENOMIC DNA]</scope>
    <source>
        <strain evidence="3 4">ATCC 23634</strain>
    </source>
</reference>
<dbReference type="PANTHER" id="PTHR33221">
    <property type="entry name" value="WINGED HELIX-TURN-HELIX TRANSCRIPTIONAL REGULATOR, RRF2 FAMILY"/>
    <property type="match status" value="1"/>
</dbReference>
<dbReference type="InterPro" id="IPR030489">
    <property type="entry name" value="TR_Rrf2-type_CS"/>
</dbReference>
<accession>A0A1K2I3D5</accession>
<protein>
    <submittedName>
        <fullName evidence="3">Transcriptional regulator, BadM/Rrf2 family</fullName>
    </submittedName>
</protein>
<keyword evidence="4" id="KW-1185">Reference proteome</keyword>
<keyword evidence="1" id="KW-0238">DNA-binding</keyword>
<dbReference type="InterPro" id="IPR036388">
    <property type="entry name" value="WH-like_DNA-bd_sf"/>
</dbReference>
<dbReference type="AlphaFoldDB" id="A0A1K2I3D5"/>
<evidence type="ECO:0000256" key="2">
    <source>
        <dbReference type="SAM" id="MobiDB-lite"/>
    </source>
</evidence>
<organism evidence="3 4">
    <name type="scientific">Devosia enhydra</name>
    <dbReference type="NCBI Taxonomy" id="665118"/>
    <lineage>
        <taxon>Bacteria</taxon>
        <taxon>Pseudomonadati</taxon>
        <taxon>Pseudomonadota</taxon>
        <taxon>Alphaproteobacteria</taxon>
        <taxon>Hyphomicrobiales</taxon>
        <taxon>Devosiaceae</taxon>
        <taxon>Devosia</taxon>
    </lineage>
</organism>
<gene>
    <name evidence="3" type="ORF">SAMN02983003_3937</name>
</gene>
<dbReference type="STRING" id="665118.SAMN02983003_3937"/>
<dbReference type="InterPro" id="IPR036390">
    <property type="entry name" value="WH_DNA-bd_sf"/>
</dbReference>
<dbReference type="Proteomes" id="UP000183447">
    <property type="component" value="Unassembled WGS sequence"/>
</dbReference>
<dbReference type="PROSITE" id="PS01332">
    <property type="entry name" value="HTH_RRF2_1"/>
    <property type="match status" value="1"/>
</dbReference>
<dbReference type="PANTHER" id="PTHR33221:SF5">
    <property type="entry name" value="HTH-TYPE TRANSCRIPTIONAL REGULATOR ISCR"/>
    <property type="match status" value="1"/>
</dbReference>
<dbReference type="Gene3D" id="1.10.10.10">
    <property type="entry name" value="Winged helix-like DNA-binding domain superfamily/Winged helix DNA-binding domain"/>
    <property type="match status" value="1"/>
</dbReference>
<dbReference type="OrthoDB" id="9802344at2"/>